<name>A0A7H8QLS9_TALRU</name>
<evidence type="ECO:0000259" key="4">
    <source>
        <dbReference type="Pfam" id="PF01494"/>
    </source>
</evidence>
<dbReference type="SUPFAM" id="SSF51905">
    <property type="entry name" value="FAD/NAD(P)-binding domain"/>
    <property type="match status" value="1"/>
</dbReference>
<keyword evidence="1" id="KW-0285">Flavoprotein</keyword>
<reference evidence="6" key="1">
    <citation type="submission" date="2020-06" db="EMBL/GenBank/DDBJ databases">
        <title>A chromosome-scale genome assembly of Talaromyces rugulosus W13939.</title>
        <authorList>
            <person name="Wang B."/>
            <person name="Guo L."/>
            <person name="Ye K."/>
            <person name="Wang L."/>
        </authorList>
    </citation>
    <scope>NUCLEOTIDE SEQUENCE [LARGE SCALE GENOMIC DNA]</scope>
    <source>
        <strain evidence="6">W13939</strain>
    </source>
</reference>
<dbReference type="AlphaFoldDB" id="A0A7H8QLS9"/>
<dbReference type="KEGG" id="trg:TRUGW13939_01841"/>
<dbReference type="InterPro" id="IPR051205">
    <property type="entry name" value="UbiH/COQ6_monooxygenase"/>
</dbReference>
<dbReference type="PANTHER" id="PTHR43876">
    <property type="entry name" value="UBIQUINONE BIOSYNTHESIS MONOOXYGENASE COQ6, MITOCHONDRIAL"/>
    <property type="match status" value="1"/>
</dbReference>
<evidence type="ECO:0000256" key="2">
    <source>
        <dbReference type="ARBA" id="ARBA00022827"/>
    </source>
</evidence>
<dbReference type="PRINTS" id="PR00420">
    <property type="entry name" value="RNGMNOXGNASE"/>
</dbReference>
<dbReference type="GeneID" id="55989351"/>
<dbReference type="RefSeq" id="XP_035340931.1">
    <property type="nucleotide sequence ID" value="XM_035485038.1"/>
</dbReference>
<protein>
    <recommendedName>
        <fullName evidence="4">FAD-binding domain-containing protein</fullName>
    </recommendedName>
</protein>
<accession>A0A7H8QLS9</accession>
<keyword evidence="2" id="KW-0274">FAD</keyword>
<dbReference type="PANTHER" id="PTHR43876:SF18">
    <property type="entry name" value="PUTATIVE (AFU_ORTHOLOGUE AFUA_3G09540)-RELATED"/>
    <property type="match status" value="1"/>
</dbReference>
<dbReference type="InterPro" id="IPR036188">
    <property type="entry name" value="FAD/NAD-bd_sf"/>
</dbReference>
<organism evidence="5 6">
    <name type="scientific">Talaromyces rugulosus</name>
    <name type="common">Penicillium rugulosum</name>
    <dbReference type="NCBI Taxonomy" id="121627"/>
    <lineage>
        <taxon>Eukaryota</taxon>
        <taxon>Fungi</taxon>
        <taxon>Dikarya</taxon>
        <taxon>Ascomycota</taxon>
        <taxon>Pezizomycotina</taxon>
        <taxon>Eurotiomycetes</taxon>
        <taxon>Eurotiomycetidae</taxon>
        <taxon>Eurotiales</taxon>
        <taxon>Trichocomaceae</taxon>
        <taxon>Talaromyces</taxon>
        <taxon>Talaromyces sect. Islandici</taxon>
    </lineage>
</organism>
<evidence type="ECO:0000313" key="6">
    <source>
        <dbReference type="Proteomes" id="UP000509510"/>
    </source>
</evidence>
<dbReference type="Gene3D" id="3.30.70.2450">
    <property type="match status" value="1"/>
</dbReference>
<dbReference type="GO" id="GO:0071949">
    <property type="term" value="F:FAD binding"/>
    <property type="evidence" value="ECO:0007669"/>
    <property type="project" value="InterPro"/>
</dbReference>
<keyword evidence="3" id="KW-0560">Oxidoreductase</keyword>
<dbReference type="Pfam" id="PF01494">
    <property type="entry name" value="FAD_binding_3"/>
    <property type="match status" value="1"/>
</dbReference>
<dbReference type="EMBL" id="CP055898">
    <property type="protein sequence ID" value="QKX54752.1"/>
    <property type="molecule type" value="Genomic_DNA"/>
</dbReference>
<dbReference type="Gene3D" id="3.50.50.60">
    <property type="entry name" value="FAD/NAD(P)-binding domain"/>
    <property type="match status" value="1"/>
</dbReference>
<dbReference type="OrthoDB" id="10016252at2759"/>
<sequence>MTTSNMPETQDNAEPRISNVVVVGAGPSGILLSILLAKHGIKVDLLEATETIDEQPRAAHYAPPAVYELRRAGVIDEVIERGFKPASGCWRKANGEVIVGMRFDAIPDDPERMVVLPLDRLGKLMYAHLQKLPLATVRWGHRVVNIGEEGDKAWVEAQTVTGLVKVEGDYVIGADGATSTIRRLLFGPNSFQGETLDAAIVATNVIHDFSQYGYWDTNYLVDPKNWCMVARIGRDDHLYRVSYSEVPGLTAEEYKKRQPARYKEILPGNLEPSDYTITNINPYKLQQRCAPAFRKGRFLLAADAAHVCNPFGGLGLTGGIADIGSLFDCLNGINQNLADDSILDKYAEIRRNLYVDVIDPLSRENFRRLWNQDPNKARENDDFFQTLIKAETDEELAKELTLGLNVLRHDFTQYYKKN</sequence>
<evidence type="ECO:0000256" key="3">
    <source>
        <dbReference type="ARBA" id="ARBA00023002"/>
    </source>
</evidence>
<feature type="domain" description="FAD-binding" evidence="4">
    <location>
        <begin position="19"/>
        <end position="357"/>
    </location>
</feature>
<dbReference type="GO" id="GO:0016491">
    <property type="term" value="F:oxidoreductase activity"/>
    <property type="evidence" value="ECO:0007669"/>
    <property type="project" value="UniProtKB-KW"/>
</dbReference>
<dbReference type="Proteomes" id="UP000509510">
    <property type="component" value="Chromosome I"/>
</dbReference>
<gene>
    <name evidence="5" type="ORF">TRUGW13939_01841</name>
</gene>
<proteinExistence type="predicted"/>
<keyword evidence="6" id="KW-1185">Reference proteome</keyword>
<evidence type="ECO:0000256" key="1">
    <source>
        <dbReference type="ARBA" id="ARBA00022630"/>
    </source>
</evidence>
<dbReference type="GO" id="GO:0005739">
    <property type="term" value="C:mitochondrion"/>
    <property type="evidence" value="ECO:0007669"/>
    <property type="project" value="TreeGrafter"/>
</dbReference>
<evidence type="ECO:0000313" key="5">
    <source>
        <dbReference type="EMBL" id="QKX54752.1"/>
    </source>
</evidence>
<dbReference type="InterPro" id="IPR002938">
    <property type="entry name" value="FAD-bd"/>
</dbReference>